<evidence type="ECO:0000256" key="2">
    <source>
        <dbReference type="ARBA" id="ARBA00023125"/>
    </source>
</evidence>
<dbReference type="GO" id="GO:0003677">
    <property type="term" value="F:DNA binding"/>
    <property type="evidence" value="ECO:0007669"/>
    <property type="project" value="UniProtKB-KW"/>
</dbReference>
<dbReference type="PROSITE" id="PS50987">
    <property type="entry name" value="HTH_ARSR_2"/>
    <property type="match status" value="1"/>
</dbReference>
<evidence type="ECO:0000256" key="3">
    <source>
        <dbReference type="ARBA" id="ARBA00023163"/>
    </source>
</evidence>
<sequence>MTLTTSPRTAARAAPRDGAEPVADPDPRDGAAPAGLDPNGLDPSAPNGAAPDADKGDLTGRVGEATALLKALAHDGRLMILCHLAAGERSVGELEALLDQRQATVSQQLARLREDGLVQCRAHGKSRLYSIADPRAARVVKLLYGMFCRT</sequence>
<dbReference type="AlphaFoldDB" id="A0A1H2T040"/>
<dbReference type="CDD" id="cd00090">
    <property type="entry name" value="HTH_ARSR"/>
    <property type="match status" value="1"/>
</dbReference>
<keyword evidence="7" id="KW-1185">Reference proteome</keyword>
<feature type="region of interest" description="Disordered" evidence="4">
    <location>
        <begin position="1"/>
        <end position="59"/>
    </location>
</feature>
<dbReference type="InterPro" id="IPR011991">
    <property type="entry name" value="ArsR-like_HTH"/>
</dbReference>
<protein>
    <submittedName>
        <fullName evidence="6">ArsR family transcriptional regulator</fullName>
    </submittedName>
</protein>
<evidence type="ECO:0000313" key="6">
    <source>
        <dbReference type="EMBL" id="SDW36669.1"/>
    </source>
</evidence>
<organism evidence="6 7">
    <name type="scientific">Paracoccus sanguinis</name>
    <dbReference type="NCBI Taxonomy" id="1545044"/>
    <lineage>
        <taxon>Bacteria</taxon>
        <taxon>Pseudomonadati</taxon>
        <taxon>Pseudomonadota</taxon>
        <taxon>Alphaproteobacteria</taxon>
        <taxon>Rhodobacterales</taxon>
        <taxon>Paracoccaceae</taxon>
        <taxon>Paracoccus</taxon>
    </lineage>
</organism>
<evidence type="ECO:0000256" key="1">
    <source>
        <dbReference type="ARBA" id="ARBA00023015"/>
    </source>
</evidence>
<dbReference type="PANTHER" id="PTHR43132">
    <property type="entry name" value="ARSENICAL RESISTANCE OPERON REPRESSOR ARSR-RELATED"/>
    <property type="match status" value="1"/>
</dbReference>
<keyword evidence="2" id="KW-0238">DNA-binding</keyword>
<dbReference type="NCBIfam" id="NF033788">
    <property type="entry name" value="HTH_metalloreg"/>
    <property type="match status" value="1"/>
</dbReference>
<dbReference type="Gene3D" id="1.10.10.10">
    <property type="entry name" value="Winged helix-like DNA-binding domain superfamily/Winged helix DNA-binding domain"/>
    <property type="match status" value="1"/>
</dbReference>
<dbReference type="GO" id="GO:0003700">
    <property type="term" value="F:DNA-binding transcription factor activity"/>
    <property type="evidence" value="ECO:0007669"/>
    <property type="project" value="InterPro"/>
</dbReference>
<reference evidence="7" key="1">
    <citation type="submission" date="2016-10" db="EMBL/GenBank/DDBJ databases">
        <authorList>
            <person name="Varghese N."/>
            <person name="Submissions S."/>
        </authorList>
    </citation>
    <scope>NUCLEOTIDE SEQUENCE [LARGE SCALE GENOMIC DNA]</scope>
    <source>
        <strain evidence="7">DSM 29303</strain>
    </source>
</reference>
<dbReference type="InterPro" id="IPR036388">
    <property type="entry name" value="WH-like_DNA-bd_sf"/>
</dbReference>
<keyword evidence="3" id="KW-0804">Transcription</keyword>
<dbReference type="OrthoDB" id="194599at2"/>
<dbReference type="PANTHER" id="PTHR43132:SF2">
    <property type="entry name" value="ARSENICAL RESISTANCE OPERON REPRESSOR ARSR-RELATED"/>
    <property type="match status" value="1"/>
</dbReference>
<dbReference type="PRINTS" id="PR00778">
    <property type="entry name" value="HTHARSR"/>
</dbReference>
<accession>A0A1H2T040</accession>
<feature type="compositionally biased region" description="Low complexity" evidence="4">
    <location>
        <begin position="1"/>
        <end position="13"/>
    </location>
</feature>
<dbReference type="InterPro" id="IPR001845">
    <property type="entry name" value="HTH_ArsR_DNA-bd_dom"/>
</dbReference>
<dbReference type="EMBL" id="FNNA01000001">
    <property type="protein sequence ID" value="SDW36669.1"/>
    <property type="molecule type" value="Genomic_DNA"/>
</dbReference>
<name>A0A1H2T040_9RHOB</name>
<evidence type="ECO:0000313" key="7">
    <source>
        <dbReference type="Proteomes" id="UP000182944"/>
    </source>
</evidence>
<dbReference type="Pfam" id="PF01022">
    <property type="entry name" value="HTH_5"/>
    <property type="match status" value="1"/>
</dbReference>
<feature type="compositionally biased region" description="Basic and acidic residues" evidence="4">
    <location>
        <begin position="14"/>
        <end position="29"/>
    </location>
</feature>
<proteinExistence type="predicted"/>
<dbReference type="SMART" id="SM00418">
    <property type="entry name" value="HTH_ARSR"/>
    <property type="match status" value="1"/>
</dbReference>
<dbReference type="Proteomes" id="UP000182944">
    <property type="component" value="Unassembled WGS sequence"/>
</dbReference>
<dbReference type="STRING" id="1545044.SAMN05444276_101782"/>
<keyword evidence="1" id="KW-0805">Transcription regulation</keyword>
<dbReference type="SUPFAM" id="SSF46785">
    <property type="entry name" value="Winged helix' DNA-binding domain"/>
    <property type="match status" value="1"/>
</dbReference>
<evidence type="ECO:0000259" key="5">
    <source>
        <dbReference type="PROSITE" id="PS50987"/>
    </source>
</evidence>
<dbReference type="InterPro" id="IPR051011">
    <property type="entry name" value="Metal_resp_trans_reg"/>
</dbReference>
<gene>
    <name evidence="6" type="ORF">SAMN05444276_101782</name>
</gene>
<feature type="domain" description="HTH arsR-type" evidence="5">
    <location>
        <begin position="58"/>
        <end position="150"/>
    </location>
</feature>
<dbReference type="InterPro" id="IPR036390">
    <property type="entry name" value="WH_DNA-bd_sf"/>
</dbReference>
<evidence type="ECO:0000256" key="4">
    <source>
        <dbReference type="SAM" id="MobiDB-lite"/>
    </source>
</evidence>